<dbReference type="Pfam" id="PF03721">
    <property type="entry name" value="UDPG_MGDP_dh_N"/>
    <property type="match status" value="1"/>
</dbReference>
<feature type="domain" description="UDP-glucose/GDP-mannose dehydrogenase C-terminal" evidence="5">
    <location>
        <begin position="344"/>
        <end position="440"/>
    </location>
</feature>
<dbReference type="EMBL" id="QJKC01000004">
    <property type="protein sequence ID" value="PXX49502.1"/>
    <property type="molecule type" value="Genomic_DNA"/>
</dbReference>
<dbReference type="InterPro" id="IPR014027">
    <property type="entry name" value="UDP-Glc/GDP-Man_DH_C"/>
</dbReference>
<dbReference type="InterPro" id="IPR008927">
    <property type="entry name" value="6-PGluconate_DH-like_C_sf"/>
</dbReference>
<evidence type="ECO:0000256" key="2">
    <source>
        <dbReference type="ARBA" id="ARBA00023002"/>
    </source>
</evidence>
<dbReference type="GO" id="GO:0016628">
    <property type="term" value="F:oxidoreductase activity, acting on the CH-CH group of donors, NAD or NADP as acceptor"/>
    <property type="evidence" value="ECO:0007669"/>
    <property type="project" value="InterPro"/>
</dbReference>
<dbReference type="PANTHER" id="PTHR43491:SF2">
    <property type="entry name" value="UDP-N-ACETYL-D-MANNOSAMINE DEHYDROGENASE"/>
    <property type="match status" value="1"/>
</dbReference>
<dbReference type="SMART" id="SM00984">
    <property type="entry name" value="UDPG_MGDP_dh_C"/>
    <property type="match status" value="1"/>
</dbReference>
<evidence type="ECO:0000259" key="5">
    <source>
        <dbReference type="SMART" id="SM00984"/>
    </source>
</evidence>
<keyword evidence="3" id="KW-0520">NAD</keyword>
<reference evidence="6 7" key="1">
    <citation type="submission" date="2018-05" db="EMBL/GenBank/DDBJ databases">
        <title>Genomic Encyclopedia of Type Strains, Phase IV (KMG-IV): sequencing the most valuable type-strain genomes for metagenomic binning, comparative biology and taxonomic classification.</title>
        <authorList>
            <person name="Goeker M."/>
        </authorList>
    </citation>
    <scope>NUCLEOTIDE SEQUENCE [LARGE SCALE GENOMIC DNA]</scope>
    <source>
        <strain evidence="6 7">DSM 25134</strain>
    </source>
</reference>
<dbReference type="SUPFAM" id="SSF51735">
    <property type="entry name" value="NAD(P)-binding Rossmann-fold domains"/>
    <property type="match status" value="1"/>
</dbReference>
<dbReference type="NCBIfam" id="TIGR03026">
    <property type="entry name" value="NDP-sugDHase"/>
    <property type="match status" value="1"/>
</dbReference>
<evidence type="ECO:0000313" key="7">
    <source>
        <dbReference type="Proteomes" id="UP000248395"/>
    </source>
</evidence>
<comment type="similarity">
    <text evidence="1 4">Belongs to the UDP-glucose/GDP-mannose dehydrogenase family.</text>
</comment>
<dbReference type="RefSeq" id="WP_199052496.1">
    <property type="nucleotide sequence ID" value="NZ_LNQU01000007.1"/>
</dbReference>
<dbReference type="InterPro" id="IPR028359">
    <property type="entry name" value="UDP_ManNAc/GlcNAc_DH"/>
</dbReference>
<accession>A0A318JWK5</accession>
<dbReference type="InterPro" id="IPR001732">
    <property type="entry name" value="UDP-Glc/GDP-Man_DH_N"/>
</dbReference>
<evidence type="ECO:0000256" key="3">
    <source>
        <dbReference type="ARBA" id="ARBA00023027"/>
    </source>
</evidence>
<dbReference type="PIRSF" id="PIRSF500136">
    <property type="entry name" value="UDP_ManNAc_DH"/>
    <property type="match status" value="1"/>
</dbReference>
<dbReference type="Pfam" id="PF00984">
    <property type="entry name" value="UDPG_MGDP_dh"/>
    <property type="match status" value="1"/>
</dbReference>
<dbReference type="PANTHER" id="PTHR43491">
    <property type="entry name" value="UDP-N-ACETYL-D-MANNOSAMINE DEHYDROGENASE"/>
    <property type="match status" value="1"/>
</dbReference>
<evidence type="ECO:0000313" key="6">
    <source>
        <dbReference type="EMBL" id="PXX49502.1"/>
    </source>
</evidence>
<dbReference type="SUPFAM" id="SSF48179">
    <property type="entry name" value="6-phosphogluconate dehydrogenase C-terminal domain-like"/>
    <property type="match status" value="1"/>
</dbReference>
<protein>
    <submittedName>
        <fullName evidence="6">Nucleotide sugar dehydrogenase</fullName>
    </submittedName>
</protein>
<evidence type="ECO:0000256" key="1">
    <source>
        <dbReference type="ARBA" id="ARBA00006601"/>
    </source>
</evidence>
<dbReference type="AlphaFoldDB" id="A0A318JWK5"/>
<keyword evidence="7" id="KW-1185">Reference proteome</keyword>
<keyword evidence="2" id="KW-0560">Oxidoreductase</keyword>
<evidence type="ECO:0000256" key="4">
    <source>
        <dbReference type="PIRNR" id="PIRNR000124"/>
    </source>
</evidence>
<dbReference type="GO" id="GO:0051287">
    <property type="term" value="F:NAD binding"/>
    <property type="evidence" value="ECO:0007669"/>
    <property type="project" value="InterPro"/>
</dbReference>
<proteinExistence type="inferred from homology"/>
<dbReference type="GO" id="GO:0016616">
    <property type="term" value="F:oxidoreductase activity, acting on the CH-OH group of donors, NAD or NADP as acceptor"/>
    <property type="evidence" value="ECO:0007669"/>
    <property type="project" value="InterPro"/>
</dbReference>
<dbReference type="InterPro" id="IPR036220">
    <property type="entry name" value="UDP-Glc/GDP-Man_DH_C_sf"/>
</dbReference>
<dbReference type="SUPFAM" id="SSF52413">
    <property type="entry name" value="UDP-glucose/GDP-mannose dehydrogenase C-terminal domain"/>
    <property type="match status" value="1"/>
</dbReference>
<organism evidence="6 7">
    <name type="scientific">Aquitalea magnusonii</name>
    <dbReference type="NCBI Taxonomy" id="332411"/>
    <lineage>
        <taxon>Bacteria</taxon>
        <taxon>Pseudomonadati</taxon>
        <taxon>Pseudomonadota</taxon>
        <taxon>Betaproteobacteria</taxon>
        <taxon>Neisseriales</taxon>
        <taxon>Chromobacteriaceae</taxon>
        <taxon>Aquitalea</taxon>
    </lineage>
</organism>
<sequence length="460" mass="49731">MQKQVCIQGLGFVGAAMAVACAQAGKRQQGKPLYQVVGLDLDSPVGRERIRKLNEGVFPFGTTDNDLIRLTADSHATGNLNATSDIEPLRTADVVVVDVHFDIGDLSGDGHLKTGPFLEAIKTLGRNIPQGCLVIVETTVPPGTCRNIVKPALAQCALERGLPEDAFLLAHAYERVMPGDQYLASITDYWRVFAGDTPAAADACEAFMSTVVNVAEYPLTRLSNTTASETSKVLENSYRALTIAFMDEWGKFAEKAGVDMFEVVGAIRKRPTHSNIRQPGFGVGGYCLTKDPLFADLAAKDILGLDGIEFPLSRMAVRINQAMPLHPVDKLRTHLGGLNGARVLLAGVSYRQDVADTRYSPSQTFYEIAVGEGAVVMCADPLLNYWDDLQIPVDDALPSCPDVDAVVFAVPHKEYKKLDPVAWLDGRTPYILDSNDCLSAAQREAFVQAGCRVESVGRGS</sequence>
<dbReference type="Proteomes" id="UP000248395">
    <property type="component" value="Unassembled WGS sequence"/>
</dbReference>
<dbReference type="InterPro" id="IPR036291">
    <property type="entry name" value="NAD(P)-bd_dom_sf"/>
</dbReference>
<dbReference type="GO" id="GO:0000271">
    <property type="term" value="P:polysaccharide biosynthetic process"/>
    <property type="evidence" value="ECO:0007669"/>
    <property type="project" value="InterPro"/>
</dbReference>
<gene>
    <name evidence="6" type="ORF">DFR38_104144</name>
</gene>
<dbReference type="Pfam" id="PF03720">
    <property type="entry name" value="UDPG_MGDP_dh_C"/>
    <property type="match status" value="1"/>
</dbReference>
<dbReference type="PROSITE" id="PS51257">
    <property type="entry name" value="PROKAR_LIPOPROTEIN"/>
    <property type="match status" value="1"/>
</dbReference>
<dbReference type="PIRSF" id="PIRSF000124">
    <property type="entry name" value="UDPglc_GDPman_dh"/>
    <property type="match status" value="1"/>
</dbReference>
<comment type="caution">
    <text evidence="6">The sequence shown here is derived from an EMBL/GenBank/DDBJ whole genome shotgun (WGS) entry which is preliminary data.</text>
</comment>
<dbReference type="InterPro" id="IPR014026">
    <property type="entry name" value="UDP-Glc/GDP-Man_DH_dimer"/>
</dbReference>
<name>A0A318JWK5_9NEIS</name>
<dbReference type="Gene3D" id="3.40.50.720">
    <property type="entry name" value="NAD(P)-binding Rossmann-like Domain"/>
    <property type="match status" value="2"/>
</dbReference>
<dbReference type="InterPro" id="IPR017476">
    <property type="entry name" value="UDP-Glc/GDP-Man"/>
</dbReference>